<keyword evidence="4" id="KW-1185">Reference proteome</keyword>
<protein>
    <submittedName>
        <fullName evidence="3">Regulatory LuxR family protein</fullName>
    </submittedName>
</protein>
<sequence>MKDALNILCWNTDDAVWNHWQKVVEKGIVLTRVVKLEEVRSHLDRQADKAYQYIFVFLEDEAFSKKVEEVALLRRSYPDTKIVVFPNQPSQAAALRLLSLGVSGQCAPYIGAEQLALVLSVVGAGEIWGGKQFIENLIAQSLPQAQSNEDTELLQSLSEREQDVVRYIAHGLSNKQIASEMDITERTVKSHLTTVFKKTHTKDRLSLALLVQGSTFVH</sequence>
<dbReference type="PROSITE" id="PS50043">
    <property type="entry name" value="HTH_LUXR_2"/>
    <property type="match status" value="1"/>
</dbReference>
<dbReference type="InterPro" id="IPR039420">
    <property type="entry name" value="WalR-like"/>
</dbReference>
<proteinExistence type="predicted"/>
<dbReference type="AlphaFoldDB" id="A0A3E0DQK6"/>
<comment type="caution">
    <text evidence="3">The sequence shown here is derived from an EMBL/GenBank/DDBJ whole genome shotgun (WGS) entry which is preliminary data.</text>
</comment>
<gene>
    <name evidence="3" type="ORF">DFP81_10450</name>
</gene>
<dbReference type="RefSeq" id="WP_245959107.1">
    <property type="nucleotide sequence ID" value="NZ_QUNG01000004.1"/>
</dbReference>
<dbReference type="PRINTS" id="PR00038">
    <property type="entry name" value="HTHLUXR"/>
</dbReference>
<feature type="domain" description="HTH luxR-type" evidence="2">
    <location>
        <begin position="150"/>
        <end position="215"/>
    </location>
</feature>
<dbReference type="Pfam" id="PF00196">
    <property type="entry name" value="GerE"/>
    <property type="match status" value="1"/>
</dbReference>
<dbReference type="EMBL" id="QUNG01000004">
    <property type="protein sequence ID" value="REG84171.1"/>
    <property type="molecule type" value="Genomic_DNA"/>
</dbReference>
<dbReference type="CDD" id="cd06170">
    <property type="entry name" value="LuxR_C_like"/>
    <property type="match status" value="1"/>
</dbReference>
<accession>A0A3E0DQK6</accession>
<dbReference type="PANTHER" id="PTHR43214">
    <property type="entry name" value="TWO-COMPONENT RESPONSE REGULATOR"/>
    <property type="match status" value="1"/>
</dbReference>
<evidence type="ECO:0000313" key="3">
    <source>
        <dbReference type="EMBL" id="REG84171.1"/>
    </source>
</evidence>
<evidence type="ECO:0000259" key="2">
    <source>
        <dbReference type="PROSITE" id="PS50043"/>
    </source>
</evidence>
<organism evidence="3 4">
    <name type="scientific">Marinomonas pollencensis</name>
    <dbReference type="NCBI Taxonomy" id="491954"/>
    <lineage>
        <taxon>Bacteria</taxon>
        <taxon>Pseudomonadati</taxon>
        <taxon>Pseudomonadota</taxon>
        <taxon>Gammaproteobacteria</taxon>
        <taxon>Oceanospirillales</taxon>
        <taxon>Oceanospirillaceae</taxon>
        <taxon>Marinomonas</taxon>
    </lineage>
</organism>
<evidence type="ECO:0000256" key="1">
    <source>
        <dbReference type="ARBA" id="ARBA00023125"/>
    </source>
</evidence>
<dbReference type="InterPro" id="IPR016032">
    <property type="entry name" value="Sig_transdc_resp-reg_C-effctor"/>
</dbReference>
<dbReference type="GO" id="GO:0003677">
    <property type="term" value="F:DNA binding"/>
    <property type="evidence" value="ECO:0007669"/>
    <property type="project" value="UniProtKB-KW"/>
</dbReference>
<dbReference type="SUPFAM" id="SSF46894">
    <property type="entry name" value="C-terminal effector domain of the bipartite response regulators"/>
    <property type="match status" value="1"/>
</dbReference>
<name>A0A3E0DQK6_9GAMM</name>
<dbReference type="GO" id="GO:0006355">
    <property type="term" value="P:regulation of DNA-templated transcription"/>
    <property type="evidence" value="ECO:0007669"/>
    <property type="project" value="InterPro"/>
</dbReference>
<reference evidence="3 4" key="1">
    <citation type="submission" date="2018-08" db="EMBL/GenBank/DDBJ databases">
        <title>Genomic Encyclopedia of Type Strains, Phase III (KMG-III): the genomes of soil and plant-associated and newly described type strains.</title>
        <authorList>
            <person name="Whitman W."/>
        </authorList>
    </citation>
    <scope>NUCLEOTIDE SEQUENCE [LARGE SCALE GENOMIC DNA]</scope>
    <source>
        <strain evidence="3 4">CECT 7375</strain>
    </source>
</reference>
<evidence type="ECO:0000313" key="4">
    <source>
        <dbReference type="Proteomes" id="UP000256542"/>
    </source>
</evidence>
<dbReference type="Gene3D" id="3.40.50.2300">
    <property type="match status" value="1"/>
</dbReference>
<dbReference type="SMART" id="SM00421">
    <property type="entry name" value="HTH_LUXR"/>
    <property type="match status" value="1"/>
</dbReference>
<dbReference type="Proteomes" id="UP000256542">
    <property type="component" value="Unassembled WGS sequence"/>
</dbReference>
<dbReference type="InterPro" id="IPR000792">
    <property type="entry name" value="Tscrpt_reg_LuxR_C"/>
</dbReference>
<keyword evidence="1" id="KW-0238">DNA-binding</keyword>
<dbReference type="PANTHER" id="PTHR43214:SF43">
    <property type="entry name" value="TWO-COMPONENT RESPONSE REGULATOR"/>
    <property type="match status" value="1"/>
</dbReference>